<keyword evidence="2" id="KW-1185">Reference proteome</keyword>
<organism evidence="1 2">
    <name type="scientific">Erythrobacter aureus</name>
    <dbReference type="NCBI Taxonomy" id="2182384"/>
    <lineage>
        <taxon>Bacteria</taxon>
        <taxon>Pseudomonadati</taxon>
        <taxon>Pseudomonadota</taxon>
        <taxon>Alphaproteobacteria</taxon>
        <taxon>Sphingomonadales</taxon>
        <taxon>Erythrobacteraceae</taxon>
        <taxon>Erythrobacter/Porphyrobacter group</taxon>
        <taxon>Erythrobacter</taxon>
    </lineage>
</organism>
<dbReference type="EMBL" id="CP031357">
    <property type="protein sequence ID" value="AXK42370.1"/>
    <property type="molecule type" value="Genomic_DNA"/>
</dbReference>
<reference evidence="2" key="1">
    <citation type="submission" date="2018-07" db="EMBL/GenBank/DDBJ databases">
        <title>Genome sequence of Erythrobacter strain YH-07, an antagonistic bacterium isolated from Yellow Sea.</title>
        <authorList>
            <person name="Tang T."/>
            <person name="Liu Q."/>
            <person name="Sun X."/>
        </authorList>
    </citation>
    <scope>NUCLEOTIDE SEQUENCE [LARGE SCALE GENOMIC DNA]</scope>
    <source>
        <strain evidence="2">YH-07</strain>
    </source>
</reference>
<dbReference type="KEGG" id="err:DVR09_08505"/>
<accession>A0A345YEL8</accession>
<protein>
    <submittedName>
        <fullName evidence="1">SMI1/KNR4 family protein</fullName>
    </submittedName>
</protein>
<name>A0A345YEL8_9SPHN</name>
<dbReference type="AlphaFoldDB" id="A0A345YEL8"/>
<evidence type="ECO:0000313" key="2">
    <source>
        <dbReference type="Proteomes" id="UP000254508"/>
    </source>
</evidence>
<sequence length="209" mass="23144">MENIQSLVDLASDPIGSGFEEAFLPQSLNSQALKLLSKKDGFYAFEGALLVRPLRDAPSVLGLVTWNSFDLWKSHYSDAGTNIQSYTFFAENVFGEQFFLADDWVGQFDPETGESHKIADNLDAWAGEVLADCDYLTGHNLARQWQEINGRLPDGSRLIPKVPFVLQGEFDVTNLVAKPELEAITIRAQLASQLIGLKDGETIAFEITD</sequence>
<dbReference type="OrthoDB" id="672028at2"/>
<dbReference type="Proteomes" id="UP000254508">
    <property type="component" value="Chromosome"/>
</dbReference>
<proteinExistence type="predicted"/>
<evidence type="ECO:0000313" key="1">
    <source>
        <dbReference type="EMBL" id="AXK42370.1"/>
    </source>
</evidence>
<gene>
    <name evidence="1" type="ORF">DVR09_08505</name>
</gene>
<dbReference type="RefSeq" id="WP_115416551.1">
    <property type="nucleotide sequence ID" value="NZ_CP031357.1"/>
</dbReference>